<organism evidence="21 22">
    <name type="scientific">Prevotella communis</name>
    <dbReference type="NCBI Taxonomy" id="2913614"/>
    <lineage>
        <taxon>Bacteria</taxon>
        <taxon>Pseudomonadati</taxon>
        <taxon>Bacteroidota</taxon>
        <taxon>Bacteroidia</taxon>
        <taxon>Bacteroidales</taxon>
        <taxon>Prevotellaceae</taxon>
        <taxon>Prevotella</taxon>
    </lineage>
</organism>
<dbReference type="GO" id="GO:0003879">
    <property type="term" value="F:ATP phosphoribosyltransferase activity"/>
    <property type="evidence" value="ECO:0007669"/>
    <property type="project" value="UniProtKB-UniRule"/>
</dbReference>
<keyword evidence="22" id="KW-1185">Reference proteome</keyword>
<dbReference type="SUPFAM" id="SSF53850">
    <property type="entry name" value="Periplasmic binding protein-like II"/>
    <property type="match status" value="1"/>
</dbReference>
<dbReference type="Pfam" id="PF08029">
    <property type="entry name" value="HisG_C"/>
    <property type="match status" value="1"/>
</dbReference>
<keyword evidence="13 18" id="KW-0547">Nucleotide-binding</keyword>
<dbReference type="InterPro" id="IPR011322">
    <property type="entry name" value="N-reg_PII-like_a/b"/>
</dbReference>
<gene>
    <name evidence="18" type="primary">hisG</name>
    <name evidence="21" type="ORF">SAMN04487901_11630</name>
</gene>
<dbReference type="NCBIfam" id="TIGR03455">
    <property type="entry name" value="HisG_C-term"/>
    <property type="match status" value="1"/>
</dbReference>
<comment type="activity regulation">
    <text evidence="18">Feedback inhibited by histidine.</text>
</comment>
<evidence type="ECO:0000256" key="9">
    <source>
        <dbReference type="ARBA" id="ARBA00022605"/>
    </source>
</evidence>
<dbReference type="InterPro" id="IPR018198">
    <property type="entry name" value="ATP_PRibTrfase_CS"/>
</dbReference>
<evidence type="ECO:0000259" key="19">
    <source>
        <dbReference type="Pfam" id="PF01634"/>
    </source>
</evidence>
<evidence type="ECO:0000256" key="10">
    <source>
        <dbReference type="ARBA" id="ARBA00022676"/>
    </source>
</evidence>
<keyword evidence="14 18" id="KW-0067">ATP-binding</keyword>
<comment type="similarity">
    <text evidence="5 18">Belongs to the ATP phosphoribosyltransferase family. Long subfamily.</text>
</comment>
<keyword evidence="9 18" id="KW-0028">Amino-acid biosynthesis</keyword>
<protein>
    <recommendedName>
        <fullName evidence="7 18">ATP phosphoribosyltransferase</fullName>
        <shortName evidence="18">ATP-PRT</shortName>
        <shortName evidence="18">ATP-PRTase</shortName>
        <ecNumber evidence="6 18">2.4.2.17</ecNumber>
    </recommendedName>
</protein>
<comment type="catalytic activity">
    <reaction evidence="1 18">
        <text>1-(5-phospho-beta-D-ribosyl)-ATP + diphosphate = 5-phospho-alpha-D-ribose 1-diphosphate + ATP</text>
        <dbReference type="Rhea" id="RHEA:18473"/>
        <dbReference type="ChEBI" id="CHEBI:30616"/>
        <dbReference type="ChEBI" id="CHEBI:33019"/>
        <dbReference type="ChEBI" id="CHEBI:58017"/>
        <dbReference type="ChEBI" id="CHEBI:73183"/>
        <dbReference type="EC" id="2.4.2.17"/>
    </reaction>
</comment>
<evidence type="ECO:0000256" key="5">
    <source>
        <dbReference type="ARBA" id="ARBA00007955"/>
    </source>
</evidence>
<dbReference type="STRING" id="645274.SAMN04487901_11630"/>
<dbReference type="Gene3D" id="3.40.190.10">
    <property type="entry name" value="Periplasmic binding protein-like II"/>
    <property type="match status" value="2"/>
</dbReference>
<dbReference type="InterPro" id="IPR013115">
    <property type="entry name" value="HisG_C"/>
</dbReference>
<evidence type="ECO:0000256" key="15">
    <source>
        <dbReference type="ARBA" id="ARBA00022842"/>
    </source>
</evidence>
<keyword evidence="10 18" id="KW-0328">Glycosyltransferase</keyword>
<reference evidence="22" key="1">
    <citation type="submission" date="2016-10" db="EMBL/GenBank/DDBJ databases">
        <authorList>
            <person name="Varghese N."/>
            <person name="Submissions S."/>
        </authorList>
    </citation>
    <scope>NUCLEOTIDE SEQUENCE [LARGE SCALE GENOMIC DNA]</scope>
    <source>
        <strain evidence="22">BP1-148</strain>
    </source>
</reference>
<keyword evidence="11 18" id="KW-0808">Transferase</keyword>
<dbReference type="GO" id="GO:0005737">
    <property type="term" value="C:cytoplasm"/>
    <property type="evidence" value="ECO:0007669"/>
    <property type="project" value="UniProtKB-SubCell"/>
</dbReference>
<evidence type="ECO:0000256" key="1">
    <source>
        <dbReference type="ARBA" id="ARBA00000915"/>
    </source>
</evidence>
<dbReference type="EC" id="2.4.2.17" evidence="6 18"/>
<keyword evidence="12 18" id="KW-0479">Metal-binding</keyword>
<keyword evidence="16 18" id="KW-0368">Histidine biosynthesis</keyword>
<evidence type="ECO:0000259" key="20">
    <source>
        <dbReference type="Pfam" id="PF08029"/>
    </source>
</evidence>
<evidence type="ECO:0000313" key="22">
    <source>
        <dbReference type="Proteomes" id="UP000198779"/>
    </source>
</evidence>
<accession>A0A1G7ZJC9</accession>
<proteinExistence type="inferred from homology"/>
<dbReference type="UniPathway" id="UPA00031">
    <property type="reaction ID" value="UER00006"/>
</dbReference>
<keyword evidence="8 18" id="KW-0963">Cytoplasm</keyword>
<dbReference type="RefSeq" id="WP_091818736.1">
    <property type="nucleotide sequence ID" value="NZ_FNCQ01000016.1"/>
</dbReference>
<comment type="pathway">
    <text evidence="4 18">Amino-acid biosynthesis; L-histidine biosynthesis; L-histidine from 5-phospho-alpha-D-ribose 1-diphosphate: step 1/9.</text>
</comment>
<dbReference type="HAMAP" id="MF_00079">
    <property type="entry name" value="HisG_Long"/>
    <property type="match status" value="1"/>
</dbReference>
<evidence type="ECO:0000256" key="14">
    <source>
        <dbReference type="ARBA" id="ARBA00022840"/>
    </source>
</evidence>
<dbReference type="GO" id="GO:0005524">
    <property type="term" value="F:ATP binding"/>
    <property type="evidence" value="ECO:0007669"/>
    <property type="project" value="UniProtKB-KW"/>
</dbReference>
<feature type="domain" description="ATP phosphoribosyltransferase catalytic" evidence="19">
    <location>
        <begin position="49"/>
        <end position="203"/>
    </location>
</feature>
<dbReference type="InterPro" id="IPR001348">
    <property type="entry name" value="ATP_PRibTrfase_HisG"/>
</dbReference>
<keyword evidence="15 18" id="KW-0460">Magnesium</keyword>
<dbReference type="FunFam" id="3.40.190.10:FF:000008">
    <property type="entry name" value="ATP phosphoribosyltransferase"/>
    <property type="match status" value="1"/>
</dbReference>
<evidence type="ECO:0000256" key="12">
    <source>
        <dbReference type="ARBA" id="ARBA00022723"/>
    </source>
</evidence>
<evidence type="ECO:0000256" key="13">
    <source>
        <dbReference type="ARBA" id="ARBA00022741"/>
    </source>
</evidence>
<dbReference type="InterPro" id="IPR020621">
    <property type="entry name" value="ATP-PRT_HisG_long"/>
</dbReference>
<comment type="function">
    <text evidence="17 18">Catalyzes the condensation of ATP and 5-phosphoribose 1-diphosphate to form N'-(5'-phosphoribosyl)-ATP (PR-ATP). Has a crucial role in the pathway because the rate of histidine biosynthesis seems to be controlled primarily by regulation of HisG enzymatic activity.</text>
</comment>
<evidence type="ECO:0000313" key="21">
    <source>
        <dbReference type="EMBL" id="SDH08749.1"/>
    </source>
</evidence>
<dbReference type="SUPFAM" id="SSF54913">
    <property type="entry name" value="GlnB-like"/>
    <property type="match status" value="1"/>
</dbReference>
<evidence type="ECO:0000256" key="17">
    <source>
        <dbReference type="ARBA" id="ARBA00024861"/>
    </source>
</evidence>
<dbReference type="NCBIfam" id="TIGR00070">
    <property type="entry name" value="hisG"/>
    <property type="match status" value="1"/>
</dbReference>
<dbReference type="Pfam" id="PF01634">
    <property type="entry name" value="HisG"/>
    <property type="match status" value="1"/>
</dbReference>
<evidence type="ECO:0000256" key="6">
    <source>
        <dbReference type="ARBA" id="ARBA00011946"/>
    </source>
</evidence>
<dbReference type="GO" id="GO:0000105">
    <property type="term" value="P:L-histidine biosynthetic process"/>
    <property type="evidence" value="ECO:0007669"/>
    <property type="project" value="UniProtKB-UniRule"/>
</dbReference>
<dbReference type="Proteomes" id="UP000198779">
    <property type="component" value="Unassembled WGS sequence"/>
</dbReference>
<evidence type="ECO:0000256" key="2">
    <source>
        <dbReference type="ARBA" id="ARBA00001946"/>
    </source>
</evidence>
<sequence>MLRIAVQSKGRLFEDTMQLLSEADIKVSASKRTLLVEATNFPLEVLYLRDDDIPQSVASGVADIGVVGENEFVEKGAEADIISRLGFSKCRLSLAIPKDIDYKGLEWFNGKTIATSYPVILKKFLTDNHINAEIHVITGSVEISPGIGLADAIFDIVSSGSTLVSNNLREVEIVMKSEALLIGHPGMSQEKKDLLNQMLFRFEAVREAEDKKYVRMNAPKARLQEIISVLPGLKSPTIIPLADEEWCSVHTVLDQKRFWEIIGQLKELGAQGILVTPIEKMIL</sequence>
<feature type="domain" description="Histidine biosynthesis HisG C-terminal" evidence="20">
    <location>
        <begin position="208"/>
        <end position="280"/>
    </location>
</feature>
<comment type="subcellular location">
    <subcellularLocation>
        <location evidence="3 18">Cytoplasm</location>
    </subcellularLocation>
</comment>
<dbReference type="GO" id="GO:0000287">
    <property type="term" value="F:magnesium ion binding"/>
    <property type="evidence" value="ECO:0007669"/>
    <property type="project" value="UniProtKB-UniRule"/>
</dbReference>
<dbReference type="PANTHER" id="PTHR21403:SF8">
    <property type="entry name" value="ATP PHOSPHORIBOSYLTRANSFERASE"/>
    <property type="match status" value="1"/>
</dbReference>
<evidence type="ECO:0000256" key="8">
    <source>
        <dbReference type="ARBA" id="ARBA00022490"/>
    </source>
</evidence>
<dbReference type="FunFam" id="3.30.70.120:FF:000002">
    <property type="entry name" value="ATP phosphoribosyltransferase"/>
    <property type="match status" value="1"/>
</dbReference>
<dbReference type="InterPro" id="IPR013820">
    <property type="entry name" value="ATP_PRibTrfase_cat"/>
</dbReference>
<evidence type="ECO:0000256" key="7">
    <source>
        <dbReference type="ARBA" id="ARBA00020998"/>
    </source>
</evidence>
<name>A0A1G7ZJC9_9BACT</name>
<evidence type="ECO:0000256" key="18">
    <source>
        <dbReference type="HAMAP-Rule" id="MF_00079"/>
    </source>
</evidence>
<comment type="cofactor">
    <cofactor evidence="2 18">
        <name>Mg(2+)</name>
        <dbReference type="ChEBI" id="CHEBI:18420"/>
    </cofactor>
</comment>
<evidence type="ECO:0000256" key="4">
    <source>
        <dbReference type="ARBA" id="ARBA00004667"/>
    </source>
</evidence>
<dbReference type="PANTHER" id="PTHR21403">
    <property type="entry name" value="ATP PHOSPHORIBOSYLTRANSFERASE ATP-PRTASE"/>
    <property type="match status" value="1"/>
</dbReference>
<evidence type="ECO:0000256" key="3">
    <source>
        <dbReference type="ARBA" id="ARBA00004496"/>
    </source>
</evidence>
<evidence type="ECO:0000256" key="11">
    <source>
        <dbReference type="ARBA" id="ARBA00022679"/>
    </source>
</evidence>
<dbReference type="PROSITE" id="PS01316">
    <property type="entry name" value="ATP_P_PHORIBOSYLTR"/>
    <property type="match status" value="1"/>
</dbReference>
<dbReference type="InterPro" id="IPR015867">
    <property type="entry name" value="N-reg_PII/ATP_PRibTrfase_C"/>
</dbReference>
<dbReference type="EMBL" id="FNCQ01000016">
    <property type="protein sequence ID" value="SDH08749.1"/>
    <property type="molecule type" value="Genomic_DNA"/>
</dbReference>
<evidence type="ECO:0000256" key="16">
    <source>
        <dbReference type="ARBA" id="ARBA00023102"/>
    </source>
</evidence>
<dbReference type="Gene3D" id="3.30.70.120">
    <property type="match status" value="1"/>
</dbReference>
<dbReference type="AlphaFoldDB" id="A0A1G7ZJC9"/>